<dbReference type="OrthoDB" id="1247215at2"/>
<dbReference type="RefSeq" id="WP_066752228.1">
    <property type="nucleotide sequence ID" value="NZ_CP015199.1"/>
</dbReference>
<feature type="domain" description="Bulb-type lectin" evidence="2">
    <location>
        <begin position="137"/>
        <end position="245"/>
    </location>
</feature>
<reference evidence="3 4" key="1">
    <citation type="submission" date="2016-04" db="EMBL/GenBank/DDBJ databases">
        <title>Complete Genome Sequence of Chryseobacterium sp. IHBB 10212.</title>
        <authorList>
            <person name="Pal M."/>
            <person name="Swarnkar M.K."/>
            <person name="Kaushal K."/>
            <person name="Chhibber S."/>
            <person name="Singh A.K."/>
            <person name="Gulati A."/>
        </authorList>
    </citation>
    <scope>NUCLEOTIDE SEQUENCE [LARGE SCALE GENOMIC DNA]</scope>
    <source>
        <strain evidence="3 4">IHBB 10212</strain>
    </source>
</reference>
<dbReference type="PANTHER" id="PTHR47976">
    <property type="entry name" value="G-TYPE LECTIN S-RECEPTOR-LIKE SERINE/THREONINE-PROTEIN KINASE SD2-5"/>
    <property type="match status" value="1"/>
</dbReference>
<evidence type="ECO:0000259" key="2">
    <source>
        <dbReference type="PROSITE" id="PS50927"/>
    </source>
</evidence>
<dbReference type="InterPro" id="IPR001480">
    <property type="entry name" value="Bulb-type_lectin_dom"/>
</dbReference>
<evidence type="ECO:0000313" key="4">
    <source>
        <dbReference type="Proteomes" id="UP000077824"/>
    </source>
</evidence>
<dbReference type="PANTHER" id="PTHR47976:SF115">
    <property type="entry name" value="RECEPTOR-LIKE SERINE_THREONINE-PROTEIN KINASE"/>
    <property type="match status" value="1"/>
</dbReference>
<organism evidence="3 4">
    <name type="scientific">Chryseobacterium glaciei</name>
    <dbReference type="NCBI Taxonomy" id="1685010"/>
    <lineage>
        <taxon>Bacteria</taxon>
        <taxon>Pseudomonadati</taxon>
        <taxon>Bacteroidota</taxon>
        <taxon>Flavobacteriia</taxon>
        <taxon>Flavobacteriales</taxon>
        <taxon>Weeksellaceae</taxon>
        <taxon>Chryseobacterium group</taxon>
        <taxon>Chryseobacterium</taxon>
    </lineage>
</organism>
<gene>
    <name evidence="3" type="ORF">A0O34_05435</name>
</gene>
<feature type="domain" description="Bulb-type lectin" evidence="2">
    <location>
        <begin position="19"/>
        <end position="127"/>
    </location>
</feature>
<accession>A0A172XSR4</accession>
<dbReference type="SMART" id="SM00108">
    <property type="entry name" value="B_lectin"/>
    <property type="match status" value="2"/>
</dbReference>
<dbReference type="CDD" id="cd00028">
    <property type="entry name" value="B_lectin"/>
    <property type="match status" value="1"/>
</dbReference>
<keyword evidence="1" id="KW-0732">Signal</keyword>
<evidence type="ECO:0000313" key="3">
    <source>
        <dbReference type="EMBL" id="ANF50001.1"/>
    </source>
</evidence>
<dbReference type="AlphaFoldDB" id="A0A172XSR4"/>
<sequence length="247" mass="27370">MSKNLLALIGIFFGLLINAQNIRNGQSLQQDRKYWSDNQQFYLQFQNDGNLVFYRRSGTPVWESKTANRGSSAIFQDDGNLVVYGLRNRAVFSTNTADRGGNKLTIQDDGNLVIYNNNNPLWASTNGGNNGSSGQRSGNINLGHTFRSGNKTYSPNSRYYLSFQADGNLVLSRSNGTPIWSSDTNNKGGRAEFQNDGNLVVYDSYSKAVWKSNTSNTGASRLSVQDDGNLVIYDRNNNVVWASSSQQ</sequence>
<dbReference type="KEGG" id="chh:A0O34_05435"/>
<dbReference type="Proteomes" id="UP000077824">
    <property type="component" value="Chromosome"/>
</dbReference>
<dbReference type="Gene3D" id="2.90.10.10">
    <property type="entry name" value="Bulb-type lectin domain"/>
    <property type="match status" value="4"/>
</dbReference>
<dbReference type="STRING" id="1685010.A0O34_05435"/>
<proteinExistence type="predicted"/>
<dbReference type="InterPro" id="IPR051343">
    <property type="entry name" value="G-type_lectin_kinases/EP1-like"/>
</dbReference>
<dbReference type="PROSITE" id="PS50927">
    <property type="entry name" value="BULB_LECTIN"/>
    <property type="match status" value="2"/>
</dbReference>
<evidence type="ECO:0000256" key="1">
    <source>
        <dbReference type="ARBA" id="ARBA00022729"/>
    </source>
</evidence>
<dbReference type="InterPro" id="IPR036426">
    <property type="entry name" value="Bulb-type_lectin_dom_sf"/>
</dbReference>
<dbReference type="EMBL" id="CP015199">
    <property type="protein sequence ID" value="ANF50001.1"/>
    <property type="molecule type" value="Genomic_DNA"/>
</dbReference>
<name>A0A172XSR4_9FLAO</name>
<keyword evidence="4" id="KW-1185">Reference proteome</keyword>
<protein>
    <recommendedName>
        <fullName evidence="2">Bulb-type lectin domain-containing protein</fullName>
    </recommendedName>
</protein>
<dbReference type="SUPFAM" id="SSF51110">
    <property type="entry name" value="alpha-D-mannose-specific plant lectins"/>
    <property type="match status" value="3"/>
</dbReference>